<name>S9VVQ9_SCHCR</name>
<feature type="transmembrane region" description="Helical" evidence="1">
    <location>
        <begin position="145"/>
        <end position="173"/>
    </location>
</feature>
<keyword evidence="1" id="KW-0472">Membrane</keyword>
<protein>
    <submittedName>
        <fullName evidence="2">Uncharacterized protein</fullName>
    </submittedName>
</protein>
<reference evidence="2 3" key="1">
    <citation type="journal article" date="2011" name="Science">
        <title>Comparative functional genomics of the fission yeasts.</title>
        <authorList>
            <person name="Rhind N."/>
            <person name="Chen Z."/>
            <person name="Yassour M."/>
            <person name="Thompson D.A."/>
            <person name="Haas B.J."/>
            <person name="Habib N."/>
            <person name="Wapinski I."/>
            <person name="Roy S."/>
            <person name="Lin M.F."/>
            <person name="Heiman D.I."/>
            <person name="Young S.K."/>
            <person name="Furuya K."/>
            <person name="Guo Y."/>
            <person name="Pidoux A."/>
            <person name="Chen H.M."/>
            <person name="Robbertse B."/>
            <person name="Goldberg J.M."/>
            <person name="Aoki K."/>
            <person name="Bayne E.H."/>
            <person name="Berlin A.M."/>
            <person name="Desjardins C.A."/>
            <person name="Dobbs E."/>
            <person name="Dukaj L."/>
            <person name="Fan L."/>
            <person name="FitzGerald M.G."/>
            <person name="French C."/>
            <person name="Gujja S."/>
            <person name="Hansen K."/>
            <person name="Keifenheim D."/>
            <person name="Levin J.Z."/>
            <person name="Mosher R.A."/>
            <person name="Mueller C.A."/>
            <person name="Pfiffner J."/>
            <person name="Priest M."/>
            <person name="Russ C."/>
            <person name="Smialowska A."/>
            <person name="Swoboda P."/>
            <person name="Sykes S.M."/>
            <person name="Vaughn M."/>
            <person name="Vengrova S."/>
            <person name="Yoder R."/>
            <person name="Zeng Q."/>
            <person name="Allshire R."/>
            <person name="Baulcombe D."/>
            <person name="Birren B.W."/>
            <person name="Brown W."/>
            <person name="Ekwall K."/>
            <person name="Kellis M."/>
            <person name="Leatherwood J."/>
            <person name="Levin H."/>
            <person name="Margalit H."/>
            <person name="Martienssen R."/>
            <person name="Nieduszynski C.A."/>
            <person name="Spatafora J.W."/>
            <person name="Friedman N."/>
            <person name="Dalgaard J.Z."/>
            <person name="Baumann P."/>
            <person name="Niki H."/>
            <person name="Regev A."/>
            <person name="Nusbaum C."/>
        </authorList>
    </citation>
    <scope>NUCLEOTIDE SEQUENCE [LARGE SCALE GENOMIC DNA]</scope>
    <source>
        <strain evidence="3">OY26 / ATCC MYA-4695 / CBS 11777 / NBRC 106824 / NRRL Y48691</strain>
    </source>
</reference>
<dbReference type="AlphaFoldDB" id="S9VVQ9"/>
<dbReference type="GeneID" id="25035312"/>
<accession>S9VVQ9</accession>
<organism evidence="2 3">
    <name type="scientific">Schizosaccharomyces cryophilus (strain OY26 / ATCC MYA-4695 / CBS 11777 / NBRC 106824 / NRRL Y48691)</name>
    <name type="common">Fission yeast</name>
    <dbReference type="NCBI Taxonomy" id="653667"/>
    <lineage>
        <taxon>Eukaryota</taxon>
        <taxon>Fungi</taxon>
        <taxon>Dikarya</taxon>
        <taxon>Ascomycota</taxon>
        <taxon>Taphrinomycotina</taxon>
        <taxon>Schizosaccharomycetes</taxon>
        <taxon>Schizosaccharomycetales</taxon>
        <taxon>Schizosaccharomycetaceae</taxon>
        <taxon>Schizosaccharomyces</taxon>
    </lineage>
</organism>
<proteinExistence type="predicted"/>
<sequence length="210" mass="24515">MYSFLEYQEIDPTEDDPTEDESEPIVYFRYKSSEFREDGSKRRIFAGLLVISSSIGMYLLIRWLRNLRNLTFTQFLLFVWFFAFLSNLLMKRIFIDEDITNQPILWLVPVFSYLFGDGIERSLFNSFALALSLGLGYLRCSSENLVFLVILLGCVQSLFMVIAPLIFPILYLVEPLIAKPLQLAWMLSSLNFSNQSFSHLQNAPQIRKRF</sequence>
<dbReference type="HOGENOM" id="CLU_1310749_0_0_1"/>
<dbReference type="RefSeq" id="XP_013024706.1">
    <property type="nucleotide sequence ID" value="XM_013169252.1"/>
</dbReference>
<dbReference type="Proteomes" id="UP000015464">
    <property type="component" value="Unassembled WGS sequence"/>
</dbReference>
<feature type="transmembrane region" description="Helical" evidence="1">
    <location>
        <begin position="70"/>
        <end position="90"/>
    </location>
</feature>
<dbReference type="EMBL" id="KE546993">
    <property type="protein sequence ID" value="EPY50220.1"/>
    <property type="molecule type" value="Genomic_DNA"/>
</dbReference>
<keyword evidence="1" id="KW-1133">Transmembrane helix</keyword>
<gene>
    <name evidence="2" type="ORF">SPOG_00981</name>
</gene>
<evidence type="ECO:0000313" key="2">
    <source>
        <dbReference type="EMBL" id="EPY50220.1"/>
    </source>
</evidence>
<evidence type="ECO:0000256" key="1">
    <source>
        <dbReference type="SAM" id="Phobius"/>
    </source>
</evidence>
<feature type="transmembrane region" description="Helical" evidence="1">
    <location>
        <begin position="44"/>
        <end position="64"/>
    </location>
</feature>
<keyword evidence="3" id="KW-1185">Reference proteome</keyword>
<evidence type="ECO:0000313" key="3">
    <source>
        <dbReference type="Proteomes" id="UP000015464"/>
    </source>
</evidence>
<keyword evidence="1" id="KW-0812">Transmembrane</keyword>